<evidence type="ECO:0000313" key="2">
    <source>
        <dbReference type="Proteomes" id="UP001523392"/>
    </source>
</evidence>
<dbReference type="RefSeq" id="WP_252951920.1">
    <property type="nucleotide sequence ID" value="NZ_JAFIRR010000023.1"/>
</dbReference>
<accession>A0ABT1D0Y3</accession>
<protein>
    <submittedName>
        <fullName evidence="1">Uncharacterized protein</fullName>
    </submittedName>
</protein>
<proteinExistence type="predicted"/>
<evidence type="ECO:0000313" key="1">
    <source>
        <dbReference type="EMBL" id="MCO6415322.1"/>
    </source>
</evidence>
<organism evidence="1 2">
    <name type="scientific">Siccirubricoccus soli</name>
    <dbReference type="NCBI Taxonomy" id="2899147"/>
    <lineage>
        <taxon>Bacteria</taxon>
        <taxon>Pseudomonadati</taxon>
        <taxon>Pseudomonadota</taxon>
        <taxon>Alphaproteobacteria</taxon>
        <taxon>Acetobacterales</taxon>
        <taxon>Roseomonadaceae</taxon>
        <taxon>Siccirubricoccus</taxon>
    </lineage>
</organism>
<reference evidence="1 2" key="1">
    <citation type="submission" date="2021-12" db="EMBL/GenBank/DDBJ databases">
        <title>Siccirubricoccus leaddurans sp. nov., a high concentration Zn2+ tolerance bacterium.</title>
        <authorList>
            <person name="Cao Y."/>
        </authorList>
    </citation>
    <scope>NUCLEOTIDE SEQUENCE [LARGE SCALE GENOMIC DNA]</scope>
    <source>
        <strain evidence="1 2">KC 17139</strain>
    </source>
</reference>
<gene>
    <name evidence="1" type="ORF">JYK14_03910</name>
</gene>
<dbReference type="Proteomes" id="UP001523392">
    <property type="component" value="Unassembled WGS sequence"/>
</dbReference>
<keyword evidence="2" id="KW-1185">Reference proteome</keyword>
<sequence>MILCCRPGRDSDAEGHGGQGRHTYKVKSVSLKKDKSVNDYLRTDASKDGLQKVLDGLAATGDWTLAFDIQRKKKTDPPTARVNGFGYPDINKHPGHVHGKGWKYKVEGGKDANRSVDRLVVSDTKADITVKKQEAAALELEVDISCDLEVLQDTH</sequence>
<name>A0ABT1D0Y3_9PROT</name>
<dbReference type="EMBL" id="JAFIRR010000023">
    <property type="protein sequence ID" value="MCO6415322.1"/>
    <property type="molecule type" value="Genomic_DNA"/>
</dbReference>
<comment type="caution">
    <text evidence="1">The sequence shown here is derived from an EMBL/GenBank/DDBJ whole genome shotgun (WGS) entry which is preliminary data.</text>
</comment>